<evidence type="ECO:0000259" key="3">
    <source>
        <dbReference type="PROSITE" id="PS50837"/>
    </source>
</evidence>
<dbReference type="PROSITE" id="PS50837">
    <property type="entry name" value="NACHT"/>
    <property type="match status" value="1"/>
</dbReference>
<dbReference type="PANTHER" id="PTHR46844">
    <property type="entry name" value="SLR5058 PROTEIN"/>
    <property type="match status" value="1"/>
</dbReference>
<dbReference type="Pfam" id="PF22733">
    <property type="entry name" value="NNH1"/>
    <property type="match status" value="1"/>
</dbReference>
<dbReference type="InterPro" id="IPR007111">
    <property type="entry name" value="NACHT_NTPase"/>
</dbReference>
<proteinExistence type="predicted"/>
<protein>
    <submittedName>
        <fullName evidence="4">NACHT domain-containing protein</fullName>
    </submittedName>
</protein>
<evidence type="ECO:0000313" key="5">
    <source>
        <dbReference type="Proteomes" id="UP001597483"/>
    </source>
</evidence>
<dbReference type="Proteomes" id="UP001597483">
    <property type="component" value="Unassembled WGS sequence"/>
</dbReference>
<dbReference type="InterPro" id="IPR054547">
    <property type="entry name" value="NNH1"/>
</dbReference>
<evidence type="ECO:0000256" key="2">
    <source>
        <dbReference type="ARBA" id="ARBA00022840"/>
    </source>
</evidence>
<dbReference type="InterPro" id="IPR032675">
    <property type="entry name" value="LRR_dom_sf"/>
</dbReference>
<dbReference type="SUPFAM" id="SSF52540">
    <property type="entry name" value="P-loop containing nucleoside triphosphate hydrolases"/>
    <property type="match status" value="1"/>
</dbReference>
<dbReference type="InterPro" id="IPR027417">
    <property type="entry name" value="P-loop_NTPase"/>
</dbReference>
<gene>
    <name evidence="4" type="ORF">ACFSVL_44625</name>
</gene>
<comment type="caution">
    <text evidence="4">The sequence shown here is derived from an EMBL/GenBank/DDBJ whole genome shotgun (WGS) entry which is preliminary data.</text>
</comment>
<reference evidence="5" key="1">
    <citation type="journal article" date="2019" name="Int. J. Syst. Evol. Microbiol.">
        <title>The Global Catalogue of Microorganisms (GCM) 10K type strain sequencing project: providing services to taxonomists for standard genome sequencing and annotation.</title>
        <authorList>
            <consortium name="The Broad Institute Genomics Platform"/>
            <consortium name="The Broad Institute Genome Sequencing Center for Infectious Disease"/>
            <person name="Wu L."/>
            <person name="Ma J."/>
        </authorList>
    </citation>
    <scope>NUCLEOTIDE SEQUENCE [LARGE SCALE GENOMIC DNA]</scope>
    <source>
        <strain evidence="5">CGMCC 4.7641</strain>
    </source>
</reference>
<sequence length="1042" mass="115025">MSGLEAGAVKIGGKIAAHAAKSWLQRWKDRKTRGLSLVDLAAGAGPLGQANLDRLLQTIGTQVATELEPVLRNEYAALPENEAAAVFAAVEDALGQVDLSDDALLADDADEEQLARRVRVQCPANEFLSAAGSALYDVALDQSCRHLVLIVRHLPSFQPTALAEVLKRLNQQSNQLEELLARLPKTSLTEAGTDHAQFRNEYLRVLADTLDHLELLGLTMENQPTLPLTVAYLSLSVSGEPQHWRAAQRPDWFDQQPGGTVRAENAIHRSGRTLVRGEAGSGKTTLLDWLAVTAARGAFTGRLAEWNGFVPFPIRLRSLPDGPLPTSDAFVALAVPTLRTRVPDGWADEVLRTGKAIVLVDGVDEVEPGRRRKVKTWLRELGSSYPSARIVVTSRTAAADQHWLTSERFDSVVLEPMTATDIHALVERWHQAAAHVRPDADLSGAQRRLLSQLDNRPHLRALAANPLLCAMLCALNLAHRSELPRDRMTLYRNALSMLVHMRDAERDIPVLLTEQQKHVLLGHLAWRLTSGNKVELPVSEVEEHLEYRLKSLPHVDHSADEVVKHLVERSGVLRAPVVGRIDFVHRTFQEYLAASEATEAGYIDTLIANAHRDTWRETVVMACGHAKHHQATKLLREIMDRADSEPRRARRLRLLAAACLETVGDVDPEVIERARRAIREHLVPPRSIVEAESLASVGSQLLHYLPDTLDGLSEAVAHATTAVATMCTGDDVLPLLRNYAQDDRILVQLKLIEAWEYFDPARYADEVLADSPLLYGRIWLSNSRLIPHTPRLKNLEVLSISLSDVDLAEVPKAPALYSLSLSFSDQRTVSLLPLAEHDQLETVRFYDARGYTDLKVLKRLSHLRHLTLFRSTAWRSIRVFGGLPQLTGLGLDSLSAIDSLDVLAGMENLTDLTLHDCRVQAIAATPSLASVRALEYHGEPVSDLSTFADTFPGLTQLIILGECAADLDPLLALPLRELELRATRGLQALATHPTLKELTIRTGKGSVDLTPLKDGKLKLRVDREAKLIGVDQLGPGIKLEYL</sequence>
<keyword evidence="2" id="KW-0067">ATP-binding</keyword>
<evidence type="ECO:0000313" key="4">
    <source>
        <dbReference type="EMBL" id="MFD2474560.1"/>
    </source>
</evidence>
<feature type="domain" description="NACHT" evidence="3">
    <location>
        <begin position="271"/>
        <end position="599"/>
    </location>
</feature>
<organism evidence="4 5">
    <name type="scientific">Amycolatopsis silviterrae</name>
    <dbReference type="NCBI Taxonomy" id="1656914"/>
    <lineage>
        <taxon>Bacteria</taxon>
        <taxon>Bacillati</taxon>
        <taxon>Actinomycetota</taxon>
        <taxon>Actinomycetes</taxon>
        <taxon>Pseudonocardiales</taxon>
        <taxon>Pseudonocardiaceae</taxon>
        <taxon>Amycolatopsis</taxon>
    </lineage>
</organism>
<dbReference type="RefSeq" id="WP_378313920.1">
    <property type="nucleotide sequence ID" value="NZ_JBHUKS010000038.1"/>
</dbReference>
<dbReference type="PANTHER" id="PTHR46844:SF1">
    <property type="entry name" value="SLR5058 PROTEIN"/>
    <property type="match status" value="1"/>
</dbReference>
<dbReference type="SUPFAM" id="SSF52058">
    <property type="entry name" value="L domain-like"/>
    <property type="match status" value="1"/>
</dbReference>
<dbReference type="EMBL" id="JBHUKS010000038">
    <property type="protein sequence ID" value="MFD2474560.1"/>
    <property type="molecule type" value="Genomic_DNA"/>
</dbReference>
<dbReference type="Pfam" id="PF05729">
    <property type="entry name" value="NACHT"/>
    <property type="match status" value="1"/>
</dbReference>
<evidence type="ECO:0000256" key="1">
    <source>
        <dbReference type="ARBA" id="ARBA00022741"/>
    </source>
</evidence>
<keyword evidence="5" id="KW-1185">Reference proteome</keyword>
<name>A0ABW5HNM5_9PSEU</name>
<accession>A0ABW5HNM5</accession>
<dbReference type="Gene3D" id="3.40.50.300">
    <property type="entry name" value="P-loop containing nucleotide triphosphate hydrolases"/>
    <property type="match status" value="1"/>
</dbReference>
<dbReference type="Gene3D" id="3.80.10.10">
    <property type="entry name" value="Ribonuclease Inhibitor"/>
    <property type="match status" value="1"/>
</dbReference>
<keyword evidence="1" id="KW-0547">Nucleotide-binding</keyword>